<protein>
    <submittedName>
        <fullName evidence="2">Reverse transcriptase domain-containing protein</fullName>
    </submittedName>
</protein>
<dbReference type="WBParaSite" id="MCU_002852-RA">
    <property type="protein sequence ID" value="MCU_002852-RA"/>
    <property type="gene ID" value="MCU_002852"/>
</dbReference>
<proteinExistence type="predicted"/>
<accession>A0A5K3EUP2</accession>
<reference evidence="2" key="1">
    <citation type="submission" date="2019-11" db="UniProtKB">
        <authorList>
            <consortium name="WormBaseParasite"/>
        </authorList>
    </citation>
    <scope>IDENTIFICATION</scope>
</reference>
<feature type="region of interest" description="Disordered" evidence="1">
    <location>
        <begin position="27"/>
        <end position="103"/>
    </location>
</feature>
<evidence type="ECO:0000256" key="1">
    <source>
        <dbReference type="SAM" id="MobiDB-lite"/>
    </source>
</evidence>
<sequence>LEFDEIQHSLTTLQNLEADYDSFIANTDTATNPKEKPPETKSRNYDNYFSTEKFRERFPRKKSYRTDDNSVSHSLARKIPKLLPRMSDSKVDSKPYKTTQETS</sequence>
<name>A0A5K3EUP2_MESCO</name>
<evidence type="ECO:0000313" key="2">
    <source>
        <dbReference type="WBParaSite" id="MCU_002852-RA"/>
    </source>
</evidence>
<feature type="compositionally biased region" description="Basic and acidic residues" evidence="1">
    <location>
        <begin position="33"/>
        <end position="44"/>
    </location>
</feature>
<organism evidence="2">
    <name type="scientific">Mesocestoides corti</name>
    <name type="common">Flatworm</name>
    <dbReference type="NCBI Taxonomy" id="53468"/>
    <lineage>
        <taxon>Eukaryota</taxon>
        <taxon>Metazoa</taxon>
        <taxon>Spiralia</taxon>
        <taxon>Lophotrochozoa</taxon>
        <taxon>Platyhelminthes</taxon>
        <taxon>Cestoda</taxon>
        <taxon>Eucestoda</taxon>
        <taxon>Cyclophyllidea</taxon>
        <taxon>Mesocestoididae</taxon>
        <taxon>Mesocestoides</taxon>
    </lineage>
</organism>
<dbReference type="AlphaFoldDB" id="A0A5K3EUP2"/>